<evidence type="ECO:0000256" key="1">
    <source>
        <dbReference type="SAM" id="MobiDB-lite"/>
    </source>
</evidence>
<evidence type="ECO:0000313" key="3">
    <source>
        <dbReference type="Proteomes" id="UP000318821"/>
    </source>
</evidence>
<feature type="compositionally biased region" description="Acidic residues" evidence="1">
    <location>
        <begin position="463"/>
        <end position="473"/>
    </location>
</feature>
<gene>
    <name evidence="2" type="ORF">CGC20_21185</name>
</gene>
<evidence type="ECO:0000313" key="2">
    <source>
        <dbReference type="EMBL" id="TPP46837.1"/>
    </source>
</evidence>
<feature type="region of interest" description="Disordered" evidence="1">
    <location>
        <begin position="63"/>
        <end position="108"/>
    </location>
</feature>
<dbReference type="VEuPathDB" id="TriTrypDB:LdCL_340033600"/>
<protein>
    <submittedName>
        <fullName evidence="2">Uncharacterized protein</fullName>
    </submittedName>
</protein>
<feature type="compositionally biased region" description="Acidic residues" evidence="1">
    <location>
        <begin position="75"/>
        <end position="99"/>
    </location>
</feature>
<dbReference type="VEuPathDB" id="TriTrypDB:LdCL_340033500"/>
<dbReference type="AlphaFoldDB" id="A0A504XP54"/>
<dbReference type="VEuPathDB" id="TriTrypDB:LDHU3_34.4220"/>
<proteinExistence type="predicted"/>
<dbReference type="VEuPathDB" id="TriTrypDB:LDHU3_34.4200"/>
<sequence>MNPDDGSEAGSIAEPLPQEQITMLLNVQDFQEKVAQDPANLCCVIVTSTLCRHCGIRRIPYPKVAHPHSKTSSNEDGESEDEDADTDSDDGYGDEEDSQADGGAGHSARAGHFYRDIEEHLVHNRDTATQRRHTRFFHVCACMEEETCVDFLIAADPAYSLLNKQPTAHEIALLHKKAHHQLKELLNLLEVRSTPSMRLYLAGQPLRYSAMLSSCNDAAAPKDVTAETDVLQVSGANWIKWFQVLQNAVVVRNEVMRSYDTEEREKARAARAEARRQAHVAPMVKHVSLLYRRHPSAQEGGMLPGSPDAVLLASLQMKIVAKLASISGTRRLVSDEAVTSVHENGLTSDDLLLLCGVKPGSSKALWYTTMRAQLEARALATAAEQSDRGDSATSNRPRTGVGSSSSSSHSLTRRADASSEPLVLPTALLLLTEPSDLNAHTMGAPESAAQQKGKIPRTRSGEDDAEKVEEDDGASSLGTRSTSLCSEKVANASVTQGAPNAVPLVPLKKLRLSPKQLTQMRVSVLSLQALADL</sequence>
<comment type="caution">
    <text evidence="2">The sequence shown here is derived from an EMBL/GenBank/DDBJ whole genome shotgun (WGS) entry which is preliminary data.</text>
</comment>
<feature type="region of interest" description="Disordered" evidence="1">
    <location>
        <begin position="438"/>
        <end position="482"/>
    </location>
</feature>
<dbReference type="VEuPathDB" id="TriTrypDB:LdBPK_342590.1"/>
<organism evidence="2 3">
    <name type="scientific">Leishmania donovani</name>
    <dbReference type="NCBI Taxonomy" id="5661"/>
    <lineage>
        <taxon>Eukaryota</taxon>
        <taxon>Discoba</taxon>
        <taxon>Euglenozoa</taxon>
        <taxon>Kinetoplastea</taxon>
        <taxon>Metakinetoplastina</taxon>
        <taxon>Trypanosomatida</taxon>
        <taxon>Trypanosomatidae</taxon>
        <taxon>Leishmaniinae</taxon>
        <taxon>Leishmania</taxon>
    </lineage>
</organism>
<name>A0A504XP54_LEIDO</name>
<reference evidence="3" key="1">
    <citation type="submission" date="2019-02" db="EMBL/GenBank/DDBJ databases">
        <title>FDA dAtabase for Regulatory Grade micrObial Sequences (FDA-ARGOS): Supporting development and validation of Infectious Disease Dx tests.</title>
        <authorList>
            <person name="Duncan R."/>
            <person name="Fisher C."/>
            <person name="Tallon L."/>
            <person name="Sadzewicz L."/>
            <person name="Sengamalay N."/>
            <person name="Ott S."/>
            <person name="Godinez A."/>
            <person name="Nagaraj S."/>
            <person name="Vavikolanu K."/>
            <person name="Vyas G."/>
            <person name="Nadendla S."/>
            <person name="Aluvathingal J."/>
            <person name="Sichtig H."/>
        </authorList>
    </citation>
    <scope>NUCLEOTIDE SEQUENCE [LARGE SCALE GENOMIC DNA]</scope>
    <source>
        <strain evidence="3">FDAARGOS_360</strain>
    </source>
</reference>
<dbReference type="VEuPathDB" id="TriTrypDB:LdBPK_342600.1"/>
<dbReference type="Proteomes" id="UP000318821">
    <property type="component" value="Unassembled WGS sequence"/>
</dbReference>
<feature type="region of interest" description="Disordered" evidence="1">
    <location>
        <begin position="381"/>
        <end position="418"/>
    </location>
</feature>
<accession>A0A504XP54</accession>
<dbReference type="EMBL" id="RHLD01000015">
    <property type="protein sequence ID" value="TPP46837.1"/>
    <property type="molecule type" value="Genomic_DNA"/>
</dbReference>